<dbReference type="PANTHER" id="PTHR23382">
    <property type="entry name" value="MALATE DEHYDROGENASE"/>
    <property type="match status" value="1"/>
</dbReference>
<organism evidence="12 13">
    <name type="scientific">Corynebacterium silvaticum</name>
    <dbReference type="NCBI Taxonomy" id="2320431"/>
    <lineage>
        <taxon>Bacteria</taxon>
        <taxon>Bacillati</taxon>
        <taxon>Actinomycetota</taxon>
        <taxon>Actinomycetes</taxon>
        <taxon>Mycobacteriales</taxon>
        <taxon>Corynebacteriaceae</taxon>
        <taxon>Corynebacterium</taxon>
    </lineage>
</organism>
<keyword evidence="5 6" id="KW-0520">NAD</keyword>
<feature type="binding site" evidence="6 9">
    <location>
        <begin position="130"/>
        <end position="132"/>
    </location>
    <ligand>
        <name>NAD(+)</name>
        <dbReference type="ChEBI" id="CHEBI:57540"/>
    </ligand>
</feature>
<evidence type="ECO:0000313" key="13">
    <source>
        <dbReference type="Proteomes" id="UP000195652"/>
    </source>
</evidence>
<feature type="binding site" evidence="6 8">
    <location>
        <position position="93"/>
    </location>
    <ligand>
        <name>substrate</name>
    </ligand>
</feature>
<reference evidence="12 13" key="3">
    <citation type="journal article" date="2020" name="Int. J. Syst. Evol. Microbiol.">
        <title>Corynebacterium silvaticum sp. nov., a unique group of NTTB corynebacteria in wild boar and roe deer.</title>
        <authorList>
            <person name="Dangel A."/>
            <person name="Berger A."/>
            <person name="Rau J."/>
            <person name="Eisenberg T."/>
            <person name="Kampfer P."/>
            <person name="Margos G."/>
            <person name="Contzen M."/>
            <person name="Busse H.J."/>
            <person name="Konrad R."/>
            <person name="Peters M."/>
            <person name="Sting R."/>
            <person name="Sing A."/>
        </authorList>
    </citation>
    <scope>NUCLEOTIDE SEQUENCE [LARGE SCALE GENOMIC DNA]</scope>
    <source>
        <strain evidence="12 13">PO100/5</strain>
    </source>
</reference>
<reference evidence="12 13" key="2">
    <citation type="journal article" date="2020" name="Antonie Van Leeuwenhoek">
        <title>Phylogenomic characterisation of a novel corynebacterial species pathogenic to animals.</title>
        <authorList>
            <person name="Moller J."/>
            <person name="Musella L."/>
            <person name="Melnikov V."/>
            <person name="Geissdorfer W."/>
            <person name="Burkovski A."/>
            <person name="Sangal V."/>
        </authorList>
    </citation>
    <scope>NUCLEOTIDE SEQUENCE [LARGE SCALE GENOMIC DNA]</scope>
    <source>
        <strain evidence="12 13">PO100/5</strain>
    </source>
</reference>
<evidence type="ECO:0000256" key="9">
    <source>
        <dbReference type="PIRSR" id="PIRSR000102-3"/>
    </source>
</evidence>
<evidence type="ECO:0000313" key="12">
    <source>
        <dbReference type="EMBL" id="ARU46597.1"/>
    </source>
</evidence>
<feature type="binding site" evidence="6 8">
    <location>
        <position position="132"/>
    </location>
    <ligand>
        <name>substrate</name>
    </ligand>
</feature>
<dbReference type="FunFam" id="3.90.110.10:FF:000002">
    <property type="entry name" value="Malate dehydrogenase"/>
    <property type="match status" value="1"/>
</dbReference>
<dbReference type="SUPFAM" id="SSF56327">
    <property type="entry name" value="LDH C-terminal domain-like"/>
    <property type="match status" value="1"/>
</dbReference>
<gene>
    <name evidence="6" type="primary">mdh</name>
    <name evidence="12" type="ORF">CBE74_09105</name>
</gene>
<feature type="active site" description="Proton acceptor" evidence="6 7">
    <location>
        <position position="188"/>
    </location>
</feature>
<dbReference type="InterPro" id="IPR022383">
    <property type="entry name" value="Lactate/malate_DH_C"/>
</dbReference>
<comment type="function">
    <text evidence="6">Catalyzes the reversible oxidation of malate to oxaloacetate.</text>
</comment>
<dbReference type="Pfam" id="PF02866">
    <property type="entry name" value="Ldh_1_C"/>
    <property type="match status" value="1"/>
</dbReference>
<sequence length="326" mass="34980">MNHSVKKIAVTGAAGQIAYSLLWRIANGDVYGKDTPIELQLLEIPQAIGGAEGVAMELLDSAFPLLKNITVTDSADVAFDGTNAAFLVGAKPRGKGEERAALLTGNGKIFGPQGDALNRNAADDIRVLVVGNPANTNALIAQFAAKDIPADRFNAMMRLDHNRGISQLADKIDRDKNGIEKFVVWGNHSAGQFPDIAYATVDGEKLSDLVDDAWYRDEFIPRVAKRGAEIIEVRGKSSAASAASSAIDHMHDWINGTEGQWRTAAIPSDGSYGVPEGLIFGFPTIAEGGEWKIVDGLELSDFHKESIARNVKELEEERAAVADLLT</sequence>
<evidence type="ECO:0000256" key="6">
    <source>
        <dbReference type="HAMAP-Rule" id="MF_01517"/>
    </source>
</evidence>
<name>A0A7U5HMN8_9CORY</name>
<feature type="binding site" evidence="6 9">
    <location>
        <position position="106"/>
    </location>
    <ligand>
        <name>NAD(+)</name>
        <dbReference type="ChEBI" id="CHEBI:57540"/>
    </ligand>
</feature>
<dbReference type="NCBIfam" id="NF003916">
    <property type="entry name" value="PRK05442.1"/>
    <property type="match status" value="1"/>
</dbReference>
<proteinExistence type="inferred from homology"/>
<dbReference type="RefSeq" id="WP_087454394.1">
    <property type="nucleotide sequence ID" value="NZ_CP021417.2"/>
</dbReference>
<feature type="domain" description="Lactate/malate dehydrogenase C-terminal" evidence="11">
    <location>
        <begin position="158"/>
        <end position="319"/>
    </location>
</feature>
<dbReference type="CDD" id="cd01338">
    <property type="entry name" value="MDH_chloroplast-like"/>
    <property type="match status" value="1"/>
</dbReference>
<feature type="binding site" evidence="6">
    <location>
        <position position="113"/>
    </location>
    <ligand>
        <name>NAD(+)</name>
        <dbReference type="ChEBI" id="CHEBI:57540"/>
    </ligand>
</feature>
<reference evidence="12 13" key="1">
    <citation type="journal article" date="2014" name="BMC Vet. Res.">
        <title>First report of Corynebacterium pseudotuberculosis from caseous lymphadenitis lesions in Black Alentejano pig (Sus scrofa domesticus).</title>
        <authorList>
            <person name="Oliveira M."/>
            <person name="Barroco C."/>
            <person name="Mottola C."/>
            <person name="Santos R."/>
            <person name="Lemsaddek A."/>
            <person name="Tavares L."/>
            <person name="Semedo-Lemsaddek T."/>
        </authorList>
    </citation>
    <scope>NUCLEOTIDE SEQUENCE [LARGE SCALE GENOMIC DNA]</scope>
    <source>
        <strain evidence="12 13">PO100/5</strain>
    </source>
</reference>
<feature type="binding site" evidence="6 8">
    <location>
        <position position="99"/>
    </location>
    <ligand>
        <name>substrate</name>
    </ligand>
</feature>
<evidence type="ECO:0000259" key="10">
    <source>
        <dbReference type="Pfam" id="PF00056"/>
    </source>
</evidence>
<dbReference type="OrthoDB" id="9802969at2"/>
<feature type="binding site" evidence="6">
    <location>
        <begin position="12"/>
        <end position="18"/>
    </location>
    <ligand>
        <name>NAD(+)</name>
        <dbReference type="ChEBI" id="CHEBI:57540"/>
    </ligand>
</feature>
<dbReference type="InterPro" id="IPR015955">
    <property type="entry name" value="Lactate_DH/Glyco_Ohase_4_C"/>
</dbReference>
<protein>
    <recommendedName>
        <fullName evidence="3 6">Malate dehydrogenase</fullName>
        <ecNumber evidence="2 6">1.1.1.37</ecNumber>
    </recommendedName>
</protein>
<dbReference type="SUPFAM" id="SSF51735">
    <property type="entry name" value="NAD(P)-binding Rossmann-fold domains"/>
    <property type="match status" value="1"/>
</dbReference>
<evidence type="ECO:0000256" key="7">
    <source>
        <dbReference type="PIRSR" id="PIRSR000102-1"/>
    </source>
</evidence>
<feature type="binding site" evidence="6 8">
    <location>
        <position position="163"/>
    </location>
    <ligand>
        <name>substrate</name>
    </ligand>
</feature>
<dbReference type="GeneID" id="75008397"/>
<keyword evidence="6" id="KW-0816">Tricarboxylic acid cycle</keyword>
<evidence type="ECO:0000256" key="5">
    <source>
        <dbReference type="ARBA" id="ARBA00023027"/>
    </source>
</evidence>
<accession>A0A7U5HMN8</accession>
<dbReference type="KEGG" id="csil:CBE74_09105"/>
<evidence type="ECO:0000259" key="11">
    <source>
        <dbReference type="Pfam" id="PF02866"/>
    </source>
</evidence>
<keyword evidence="13" id="KW-1185">Reference proteome</keyword>
<dbReference type="GO" id="GO:0006099">
    <property type="term" value="P:tricarboxylic acid cycle"/>
    <property type="evidence" value="ECO:0007669"/>
    <property type="project" value="UniProtKB-UniRule"/>
</dbReference>
<dbReference type="HAMAP" id="MF_01517">
    <property type="entry name" value="Malate_dehydrog_2"/>
    <property type="match status" value="1"/>
</dbReference>
<dbReference type="InterPro" id="IPR001557">
    <property type="entry name" value="L-lactate/malate_DH"/>
</dbReference>
<dbReference type="FunFam" id="3.40.50.720:FF:000010">
    <property type="entry name" value="Malate dehydrogenase"/>
    <property type="match status" value="1"/>
</dbReference>
<evidence type="ECO:0000256" key="1">
    <source>
        <dbReference type="ARBA" id="ARBA00009613"/>
    </source>
</evidence>
<evidence type="ECO:0000256" key="4">
    <source>
        <dbReference type="ARBA" id="ARBA00023002"/>
    </source>
</evidence>
<dbReference type="Pfam" id="PF00056">
    <property type="entry name" value="Ldh_1_N"/>
    <property type="match status" value="1"/>
</dbReference>
<feature type="domain" description="Lactate/malate dehydrogenase N-terminal" evidence="10">
    <location>
        <begin position="7"/>
        <end position="145"/>
    </location>
</feature>
<dbReference type="EC" id="1.1.1.37" evidence="2 6"/>
<dbReference type="EMBL" id="CP021417">
    <property type="protein sequence ID" value="ARU46597.1"/>
    <property type="molecule type" value="Genomic_DNA"/>
</dbReference>
<dbReference type="InterPro" id="IPR010945">
    <property type="entry name" value="Malate_DH_type2"/>
</dbReference>
<keyword evidence="4 6" id="KW-0560">Oxidoreductase</keyword>
<dbReference type="NCBIfam" id="TIGR01759">
    <property type="entry name" value="MalateDH-SF1"/>
    <property type="match status" value="1"/>
</dbReference>
<comment type="catalytic activity">
    <reaction evidence="6">
        <text>(S)-malate + NAD(+) = oxaloacetate + NADH + H(+)</text>
        <dbReference type="Rhea" id="RHEA:21432"/>
        <dbReference type="ChEBI" id="CHEBI:15378"/>
        <dbReference type="ChEBI" id="CHEBI:15589"/>
        <dbReference type="ChEBI" id="CHEBI:16452"/>
        <dbReference type="ChEBI" id="CHEBI:57540"/>
        <dbReference type="ChEBI" id="CHEBI:57945"/>
        <dbReference type="EC" id="1.1.1.37"/>
    </reaction>
</comment>
<dbReference type="GO" id="GO:0030060">
    <property type="term" value="F:L-malate dehydrogenase (NAD+) activity"/>
    <property type="evidence" value="ECO:0007669"/>
    <property type="project" value="UniProtKB-UniRule"/>
</dbReference>
<dbReference type="Proteomes" id="UP000195652">
    <property type="component" value="Chromosome"/>
</dbReference>
<dbReference type="Gene3D" id="3.90.110.10">
    <property type="entry name" value="Lactate dehydrogenase/glycoside hydrolase, family 4, C-terminal"/>
    <property type="match status" value="1"/>
</dbReference>
<comment type="similarity">
    <text evidence="1 6">Belongs to the LDH/MDH superfamily. MDH type 2 family.</text>
</comment>
<dbReference type="InterPro" id="IPR036291">
    <property type="entry name" value="NAD(P)-bd_dom_sf"/>
</dbReference>
<dbReference type="AlphaFoldDB" id="A0A7U5HMN8"/>
<evidence type="ECO:0000256" key="3">
    <source>
        <dbReference type="ARBA" id="ARBA00020382"/>
    </source>
</evidence>
<dbReference type="PIRSF" id="PIRSF000102">
    <property type="entry name" value="Lac_mal_DH"/>
    <property type="match status" value="1"/>
</dbReference>
<dbReference type="GO" id="GO:0006108">
    <property type="term" value="P:malate metabolic process"/>
    <property type="evidence" value="ECO:0007669"/>
    <property type="project" value="InterPro"/>
</dbReference>
<evidence type="ECO:0000256" key="2">
    <source>
        <dbReference type="ARBA" id="ARBA00012995"/>
    </source>
</evidence>
<evidence type="ECO:0000256" key="8">
    <source>
        <dbReference type="PIRSR" id="PIRSR000102-2"/>
    </source>
</evidence>
<dbReference type="InterPro" id="IPR001236">
    <property type="entry name" value="Lactate/malate_DH_N"/>
</dbReference>
<dbReference type="Gene3D" id="3.40.50.720">
    <property type="entry name" value="NAD(P)-binding Rossmann-like Domain"/>
    <property type="match status" value="1"/>
</dbReference>
<reference evidence="12 13" key="4">
    <citation type="journal article" date="2020" name="PLoS ONE">
        <title>Taxonomic classification of strain PO100/5 shows a broader geographic distribution and genetic markers of the recently described Corynebacterium silvaticum.</title>
        <authorList>
            <person name="Viana M.V.C."/>
            <person name="Profeta R."/>
            <person name="da Silva A.L."/>
            <person name="Hurtado R."/>
            <person name="Cerqueira J.C."/>
            <person name="Ribeiro B.F.S."/>
            <person name="Almeida M.O."/>
            <person name="Morais-Rodrigues F."/>
            <person name="Soares S.C."/>
            <person name="Oliveira M."/>
            <person name="Tavares L."/>
            <person name="Figueiredo H."/>
            <person name="Wattam A.R."/>
            <person name="Barh D."/>
            <person name="Ghosh P."/>
            <person name="Silva A."/>
            <person name="Azevedo V."/>
        </authorList>
    </citation>
    <scope>NUCLEOTIDE SEQUENCE [LARGE SCALE GENOMIC DNA]</scope>
    <source>
        <strain evidence="12 13">PO100/5</strain>
    </source>
</reference>